<feature type="region of interest" description="Disordered" evidence="1">
    <location>
        <begin position="187"/>
        <end position="207"/>
    </location>
</feature>
<evidence type="ECO:0000313" key="2">
    <source>
        <dbReference type="EMBL" id="RIA96331.1"/>
    </source>
</evidence>
<keyword evidence="3" id="KW-1185">Reference proteome</keyword>
<feature type="region of interest" description="Disordered" evidence="1">
    <location>
        <begin position="138"/>
        <end position="162"/>
    </location>
</feature>
<evidence type="ECO:0000256" key="1">
    <source>
        <dbReference type="SAM" id="MobiDB-lite"/>
    </source>
</evidence>
<evidence type="ECO:0000313" key="3">
    <source>
        <dbReference type="Proteomes" id="UP000265703"/>
    </source>
</evidence>
<feature type="compositionally biased region" description="Low complexity" evidence="1">
    <location>
        <begin position="192"/>
        <end position="207"/>
    </location>
</feature>
<dbReference type="AlphaFoldDB" id="A0A397TMS2"/>
<feature type="compositionally biased region" description="Low complexity" evidence="1">
    <location>
        <begin position="139"/>
        <end position="162"/>
    </location>
</feature>
<protein>
    <submittedName>
        <fullName evidence="2">Uncharacterized protein</fullName>
    </submittedName>
</protein>
<dbReference type="OrthoDB" id="2435543at2759"/>
<name>A0A397TMS2_9GLOM</name>
<reference evidence="2 3" key="1">
    <citation type="submission" date="2018-06" db="EMBL/GenBank/DDBJ databases">
        <title>Comparative genomics reveals the genomic features of Rhizophagus irregularis, R. cerebriforme, R. diaphanum and Gigaspora rosea, and their symbiotic lifestyle signature.</title>
        <authorList>
            <person name="Morin E."/>
            <person name="San Clemente H."/>
            <person name="Chen E.C.H."/>
            <person name="De La Providencia I."/>
            <person name="Hainaut M."/>
            <person name="Kuo A."/>
            <person name="Kohler A."/>
            <person name="Murat C."/>
            <person name="Tang N."/>
            <person name="Roy S."/>
            <person name="Loubradou J."/>
            <person name="Henrissat B."/>
            <person name="Grigoriev I.V."/>
            <person name="Corradi N."/>
            <person name="Roux C."/>
            <person name="Martin F.M."/>
        </authorList>
    </citation>
    <scope>NUCLEOTIDE SEQUENCE [LARGE SCALE GENOMIC DNA]</scope>
    <source>
        <strain evidence="2 3">DAOM 227022</strain>
    </source>
</reference>
<proteinExistence type="predicted"/>
<accession>A0A397TMS2</accession>
<sequence length="276" mass="31339">MSITADITKIKNEINTKIRDELSTRDNKVTNELTACLSEIISFFTAELGKINTELNSKLTTEIEKFNVRDAGYITEVQKIFSRLNNIEEVCQNDFGRIRSLEKSVVSRFVSIDTNINNLQNKINQYYADVQSSDFNQYSESNESEASNRSRKSNNSTSFSSGSFNSLLEENRNLFKRIISNESEALNQLHESSNSTPSSSSSNSSLNENRNCFKRVFNLKKESIVKSFYYGKEDPKFSIVVSIMRWVESKAVANSVNNNNNNNVSSANNNNKNNME</sequence>
<organism evidence="2 3">
    <name type="scientific">Glomus cerebriforme</name>
    <dbReference type="NCBI Taxonomy" id="658196"/>
    <lineage>
        <taxon>Eukaryota</taxon>
        <taxon>Fungi</taxon>
        <taxon>Fungi incertae sedis</taxon>
        <taxon>Mucoromycota</taxon>
        <taxon>Glomeromycotina</taxon>
        <taxon>Glomeromycetes</taxon>
        <taxon>Glomerales</taxon>
        <taxon>Glomeraceae</taxon>
        <taxon>Glomus</taxon>
    </lineage>
</organism>
<gene>
    <name evidence="2" type="ORF">C1645_815508</name>
</gene>
<comment type="caution">
    <text evidence="2">The sequence shown here is derived from an EMBL/GenBank/DDBJ whole genome shotgun (WGS) entry which is preliminary data.</text>
</comment>
<dbReference type="EMBL" id="QKYT01000046">
    <property type="protein sequence ID" value="RIA96331.1"/>
    <property type="molecule type" value="Genomic_DNA"/>
</dbReference>
<dbReference type="Proteomes" id="UP000265703">
    <property type="component" value="Unassembled WGS sequence"/>
</dbReference>
<feature type="region of interest" description="Disordered" evidence="1">
    <location>
        <begin position="255"/>
        <end position="276"/>
    </location>
</feature>